<evidence type="ECO:0000259" key="6">
    <source>
        <dbReference type="SMART" id="SM00853"/>
    </source>
</evidence>
<dbReference type="Gene3D" id="3.30.1370.100">
    <property type="entry name" value="MutL, C-terminal domain, regulatory subdomain"/>
    <property type="match status" value="1"/>
</dbReference>
<evidence type="ECO:0000256" key="1">
    <source>
        <dbReference type="ARBA" id="ARBA00006082"/>
    </source>
</evidence>
<dbReference type="KEGG" id="amv:ACMV_12410"/>
<dbReference type="InterPro" id="IPR042120">
    <property type="entry name" value="MutL_C_dimsub"/>
</dbReference>
<dbReference type="PANTHER" id="PTHR10073">
    <property type="entry name" value="DNA MISMATCH REPAIR PROTEIN MLH, PMS, MUTL"/>
    <property type="match status" value="1"/>
</dbReference>
<dbReference type="InterPro" id="IPR020568">
    <property type="entry name" value="Ribosomal_Su5_D2-typ_SF"/>
</dbReference>
<dbReference type="InterPro" id="IPR042121">
    <property type="entry name" value="MutL_C_regsub"/>
</dbReference>
<dbReference type="Gene3D" id="3.30.1540.20">
    <property type="entry name" value="MutL, C-terminal domain, dimerisation subdomain"/>
    <property type="match status" value="1"/>
</dbReference>
<evidence type="ECO:0000256" key="4">
    <source>
        <dbReference type="ARBA" id="ARBA00023204"/>
    </source>
</evidence>
<dbReference type="InterPro" id="IPR014762">
    <property type="entry name" value="DNA_mismatch_repair_CS"/>
</dbReference>
<dbReference type="Pfam" id="PF01119">
    <property type="entry name" value="DNA_mis_repair"/>
    <property type="match status" value="1"/>
</dbReference>
<gene>
    <name evidence="5 8" type="primary">mutL</name>
    <name evidence="8" type="ordered locus">ACMV_12410</name>
</gene>
<dbReference type="GO" id="GO:0032300">
    <property type="term" value="C:mismatch repair complex"/>
    <property type="evidence" value="ECO:0007669"/>
    <property type="project" value="InterPro"/>
</dbReference>
<dbReference type="InterPro" id="IPR036890">
    <property type="entry name" value="HATPase_C_sf"/>
</dbReference>
<comment type="similarity">
    <text evidence="1 5">Belongs to the DNA mismatch repair MutL/HexB family.</text>
</comment>
<dbReference type="AlphaFoldDB" id="F0IXS8"/>
<dbReference type="InterPro" id="IPR013507">
    <property type="entry name" value="DNA_mismatch_S5_2-like"/>
</dbReference>
<dbReference type="Gene3D" id="3.30.565.10">
    <property type="entry name" value="Histidine kinase-like ATPase, C-terminal domain"/>
    <property type="match status" value="1"/>
</dbReference>
<dbReference type="CDD" id="cd16926">
    <property type="entry name" value="HATPase_MutL-MLH-PMS-like"/>
    <property type="match status" value="1"/>
</dbReference>
<dbReference type="SUPFAM" id="SSF55874">
    <property type="entry name" value="ATPase domain of HSP90 chaperone/DNA topoisomerase II/histidine kinase"/>
    <property type="match status" value="1"/>
</dbReference>
<feature type="domain" description="MutL C-terminal dimerisation" evidence="6">
    <location>
        <begin position="394"/>
        <end position="538"/>
    </location>
</feature>
<dbReference type="InterPro" id="IPR038973">
    <property type="entry name" value="MutL/Mlh/Pms-like"/>
</dbReference>
<accession>F0IXS8</accession>
<comment type="function">
    <text evidence="5">This protein is involved in the repair of mismatches in DNA. It is required for dam-dependent methyl-directed DNA mismatch repair. May act as a 'molecular matchmaker', a protein that promotes the formation of a stable complex between two or more DNA-binding proteins in an ATP-dependent manner without itself being part of a final effector complex.</text>
</comment>
<dbReference type="Proteomes" id="UP000007100">
    <property type="component" value="Chromosome"/>
</dbReference>
<evidence type="ECO:0000256" key="5">
    <source>
        <dbReference type="HAMAP-Rule" id="MF_00149"/>
    </source>
</evidence>
<dbReference type="InterPro" id="IPR014721">
    <property type="entry name" value="Ribsml_uS5_D2-typ_fold_subgr"/>
</dbReference>
<dbReference type="Gene3D" id="3.30.230.10">
    <property type="match status" value="1"/>
</dbReference>
<keyword evidence="9" id="KW-1185">Reference proteome</keyword>
<dbReference type="RefSeq" id="WP_007421838.1">
    <property type="nucleotide sequence ID" value="NC_015186.1"/>
</dbReference>
<dbReference type="NCBIfam" id="TIGR00585">
    <property type="entry name" value="mutl"/>
    <property type="match status" value="1"/>
</dbReference>
<keyword evidence="4 5" id="KW-0234">DNA repair</keyword>
<dbReference type="InterPro" id="IPR014790">
    <property type="entry name" value="MutL_C"/>
</dbReference>
<name>F0IXS8_ACIMA</name>
<dbReference type="Pfam" id="PF13589">
    <property type="entry name" value="HATPase_c_3"/>
    <property type="match status" value="1"/>
</dbReference>
<evidence type="ECO:0000256" key="2">
    <source>
        <dbReference type="ARBA" id="ARBA00021975"/>
    </source>
</evidence>
<evidence type="ECO:0000313" key="9">
    <source>
        <dbReference type="Proteomes" id="UP000007100"/>
    </source>
</evidence>
<dbReference type="GO" id="GO:0006298">
    <property type="term" value="P:mismatch repair"/>
    <property type="evidence" value="ECO:0007669"/>
    <property type="project" value="UniProtKB-UniRule"/>
</dbReference>
<dbReference type="InterPro" id="IPR020667">
    <property type="entry name" value="DNA_mismatch_repair_MutL"/>
</dbReference>
<organism evidence="8 9">
    <name type="scientific">Acidiphilium multivorum (strain DSM 11245 / JCM 8867 / NBRC 100883 / AIU 301)</name>
    <dbReference type="NCBI Taxonomy" id="926570"/>
    <lineage>
        <taxon>Bacteria</taxon>
        <taxon>Pseudomonadati</taxon>
        <taxon>Pseudomonadota</taxon>
        <taxon>Alphaproteobacteria</taxon>
        <taxon>Acetobacterales</taxon>
        <taxon>Acidocellaceae</taxon>
        <taxon>Acidiphilium</taxon>
    </lineage>
</organism>
<dbReference type="FunFam" id="3.30.565.10:FF:000003">
    <property type="entry name" value="DNA mismatch repair endonuclease MutL"/>
    <property type="match status" value="1"/>
</dbReference>
<dbReference type="SMART" id="SM00853">
    <property type="entry name" value="MutL_C"/>
    <property type="match status" value="1"/>
</dbReference>
<dbReference type="CDD" id="cd00782">
    <property type="entry name" value="MutL_Trans"/>
    <property type="match status" value="1"/>
</dbReference>
<dbReference type="GO" id="GO:0016887">
    <property type="term" value="F:ATP hydrolysis activity"/>
    <property type="evidence" value="ECO:0007669"/>
    <property type="project" value="InterPro"/>
</dbReference>
<dbReference type="InterPro" id="IPR002099">
    <property type="entry name" value="MutL/Mlh/PMS"/>
</dbReference>
<dbReference type="EMBL" id="AP012035">
    <property type="protein sequence ID" value="BAJ80588.1"/>
    <property type="molecule type" value="Genomic_DNA"/>
</dbReference>
<dbReference type="PROSITE" id="PS00058">
    <property type="entry name" value="DNA_MISMATCH_REPAIR_1"/>
    <property type="match status" value="1"/>
</dbReference>
<sequence>MPIRRLDPTTINRIAAGEVIERPAAAVKELVENALDAGARRIGVTIEGGGIGRIEVTDDGHGIPEAELPLAIERHATSKLTDEALVRIATLGFRGEALPSIGAAGRLTVTSRPAGQDSAARIVVDGGAVREVEPVAGPVGTCVTVEDLFHATPARRKFLRSAGAEAGSCADAVRHLALAAPAVGFSLTIDGAASFDLPPQDRRERVAAIYGRADAEKLLEIEAVREEVALRGFISPASLTRAAARHQHMVVNGRPVRDPLLRMALRLAYRERIPAGRHPLAALWLEIPAEMLDVNVHPAKAELRFAAPDAVRSLMIGAVQRALATPADLAAAPSVSMPRTSWAASSPMPRYPQAESRAARGFAEAELRGLDLPPARVAPEVLPESRPDYPLGTPIAQVFDTYILAQSGDGTLVLVDQHAAHERLTEIRLRAERDSGAIPAQALLAPSVVELPAEDIARLLGAAERLAGLGLEIEAFGPGAVLVRAVPAALAKADPAALARDVADTLAESGTATALEAKLDAVLIRMACHRSVRAGRRLAFAEMEALLRAMETTPLAQTCPHGRPTVLRLSRGDLERMFGRAG</sequence>
<feature type="domain" description="DNA mismatch repair protein S5" evidence="7">
    <location>
        <begin position="206"/>
        <end position="324"/>
    </location>
</feature>
<dbReference type="HAMAP" id="MF_00149">
    <property type="entry name" value="DNA_mis_repair"/>
    <property type="match status" value="1"/>
</dbReference>
<proteinExistence type="inferred from homology"/>
<reference evidence="8 9" key="1">
    <citation type="submission" date="2010-12" db="EMBL/GenBank/DDBJ databases">
        <title>Whole genome sequence of Acidiphilium multivorum AIU301.</title>
        <authorList>
            <person name="Narita-Yamada S."/>
            <person name="Nakamura S."/>
            <person name="Ito N."/>
            <person name="Takarada H."/>
            <person name="Katano Y."/>
            <person name="Nakazawa H."/>
            <person name="Hosoyama A."/>
            <person name="Yamada R."/>
            <person name="Fujita N."/>
        </authorList>
    </citation>
    <scope>NUCLEOTIDE SEQUENCE [LARGE SCALE GENOMIC DNA]</scope>
    <source>
        <strain evidence="9">DSM 11245 / JCM 8867 / AIU301</strain>
    </source>
</reference>
<keyword evidence="3 5" id="KW-0227">DNA damage</keyword>
<dbReference type="GO" id="GO:0005524">
    <property type="term" value="F:ATP binding"/>
    <property type="evidence" value="ECO:0007669"/>
    <property type="project" value="InterPro"/>
</dbReference>
<dbReference type="GO" id="GO:0030983">
    <property type="term" value="F:mismatched DNA binding"/>
    <property type="evidence" value="ECO:0007669"/>
    <property type="project" value="InterPro"/>
</dbReference>
<dbReference type="HOGENOM" id="CLU_004131_4_2_5"/>
<evidence type="ECO:0000256" key="3">
    <source>
        <dbReference type="ARBA" id="ARBA00022763"/>
    </source>
</evidence>
<dbReference type="OrthoDB" id="9763467at2"/>
<dbReference type="SMART" id="SM01340">
    <property type="entry name" value="DNA_mis_repair"/>
    <property type="match status" value="1"/>
</dbReference>
<evidence type="ECO:0000259" key="7">
    <source>
        <dbReference type="SMART" id="SM01340"/>
    </source>
</evidence>
<dbReference type="SUPFAM" id="SSF118116">
    <property type="entry name" value="DNA mismatch repair protein MutL"/>
    <property type="match status" value="1"/>
</dbReference>
<dbReference type="GO" id="GO:0140664">
    <property type="term" value="F:ATP-dependent DNA damage sensor activity"/>
    <property type="evidence" value="ECO:0007669"/>
    <property type="project" value="InterPro"/>
</dbReference>
<dbReference type="PANTHER" id="PTHR10073:SF12">
    <property type="entry name" value="DNA MISMATCH REPAIR PROTEIN MLH1"/>
    <property type="match status" value="1"/>
</dbReference>
<dbReference type="InterPro" id="IPR037198">
    <property type="entry name" value="MutL_C_sf"/>
</dbReference>
<dbReference type="Pfam" id="PF08676">
    <property type="entry name" value="MutL_C"/>
    <property type="match status" value="1"/>
</dbReference>
<dbReference type="SUPFAM" id="SSF54211">
    <property type="entry name" value="Ribosomal protein S5 domain 2-like"/>
    <property type="match status" value="1"/>
</dbReference>
<evidence type="ECO:0000313" key="8">
    <source>
        <dbReference type="EMBL" id="BAJ80588.1"/>
    </source>
</evidence>
<protein>
    <recommendedName>
        <fullName evidence="2 5">DNA mismatch repair protein MutL</fullName>
    </recommendedName>
</protein>